<gene>
    <name evidence="1" type="ORF">VKT23_007902</name>
</gene>
<dbReference type="PANTHER" id="PTHR38926">
    <property type="entry name" value="F-BOX DOMAIN CONTAINING PROTEIN, EXPRESSED"/>
    <property type="match status" value="1"/>
</dbReference>
<sequence>MDLLQQYLSNRIQEPLILPTHTLSLALEALETEGKRVEMLEDQQAKIAASLKLSHHRIATIRNLLTPIRRVPPEVLTEIFLHYVQLADSFNFRLGDAETKKRWGFLIHLPPILVLSQVCWSWRRIIQVQPCLWAELKFSTAGRSPDPALFKEWLRRSGGLPLDIHIRSNYLHRSKPSDGFLDALSFVSMRWRRLHLQCFHMIDIHRLLNRHDFHTPLLEEISLGTSCFPMGYDSLSVIDKAPRLVAFKVDSNLDGSSQIQALGSRITHLNLSRDEADPSDALVSLRFCHLLQECSFHLTDFPNPHEAPSIEVTSLPHLRILELEFVGEFGCPQILDGLKLPSLTELTIEHNFYPEDDGSELGESDILWENRISPISHMIGLYRRSRFGLLDLRLDTTTGMNTEELLDFLRQTSSLRTLDLQYCRLDTDAFVQALQVSKSMAPEEIFLPHLLKLEYIDIASDLERREDGCCIVCRLRSLKSDYPVGRISHLAATRFDPRVYSGGESNDWQESWPVSRLQDGLVVSRRALLNYYTDDFSDEFEELSETDRLKALEKQGMPLKIM</sequence>
<keyword evidence="2" id="KW-1185">Reference proteome</keyword>
<evidence type="ECO:0000313" key="2">
    <source>
        <dbReference type="Proteomes" id="UP001498398"/>
    </source>
</evidence>
<dbReference type="SUPFAM" id="SSF52047">
    <property type="entry name" value="RNI-like"/>
    <property type="match status" value="1"/>
</dbReference>
<dbReference type="Proteomes" id="UP001498398">
    <property type="component" value="Unassembled WGS sequence"/>
</dbReference>
<dbReference type="SUPFAM" id="SSF81383">
    <property type="entry name" value="F-box domain"/>
    <property type="match status" value="1"/>
</dbReference>
<reference evidence="1 2" key="1">
    <citation type="submission" date="2024-01" db="EMBL/GenBank/DDBJ databases">
        <title>A draft genome for the cacao thread blight pathogen Marasmiellus scandens.</title>
        <authorList>
            <person name="Baruah I.K."/>
            <person name="Leung J."/>
            <person name="Bukari Y."/>
            <person name="Amoako-Attah I."/>
            <person name="Meinhardt L.W."/>
            <person name="Bailey B.A."/>
            <person name="Cohen S.P."/>
        </authorList>
    </citation>
    <scope>NUCLEOTIDE SEQUENCE [LARGE SCALE GENOMIC DNA]</scope>
    <source>
        <strain evidence="1 2">GH-19</strain>
    </source>
</reference>
<protein>
    <recommendedName>
        <fullName evidence="3">F-box domain-containing protein</fullName>
    </recommendedName>
</protein>
<evidence type="ECO:0008006" key="3">
    <source>
        <dbReference type="Google" id="ProtNLM"/>
    </source>
</evidence>
<accession>A0ABR1JIQ7</accession>
<comment type="caution">
    <text evidence="1">The sequence shown here is derived from an EMBL/GenBank/DDBJ whole genome shotgun (WGS) entry which is preliminary data.</text>
</comment>
<organism evidence="1 2">
    <name type="scientific">Marasmiellus scandens</name>
    <dbReference type="NCBI Taxonomy" id="2682957"/>
    <lineage>
        <taxon>Eukaryota</taxon>
        <taxon>Fungi</taxon>
        <taxon>Dikarya</taxon>
        <taxon>Basidiomycota</taxon>
        <taxon>Agaricomycotina</taxon>
        <taxon>Agaricomycetes</taxon>
        <taxon>Agaricomycetidae</taxon>
        <taxon>Agaricales</taxon>
        <taxon>Marasmiineae</taxon>
        <taxon>Omphalotaceae</taxon>
        <taxon>Marasmiellus</taxon>
    </lineage>
</organism>
<dbReference type="Gene3D" id="1.20.1280.50">
    <property type="match status" value="1"/>
</dbReference>
<name>A0ABR1JIQ7_9AGAR</name>
<dbReference type="EMBL" id="JBANRG010000011">
    <property type="protein sequence ID" value="KAK7462301.1"/>
    <property type="molecule type" value="Genomic_DNA"/>
</dbReference>
<dbReference type="Gene3D" id="3.80.10.10">
    <property type="entry name" value="Ribonuclease Inhibitor"/>
    <property type="match status" value="1"/>
</dbReference>
<dbReference type="InterPro" id="IPR036047">
    <property type="entry name" value="F-box-like_dom_sf"/>
</dbReference>
<dbReference type="InterPro" id="IPR032675">
    <property type="entry name" value="LRR_dom_sf"/>
</dbReference>
<proteinExistence type="predicted"/>
<evidence type="ECO:0000313" key="1">
    <source>
        <dbReference type="EMBL" id="KAK7462301.1"/>
    </source>
</evidence>
<dbReference type="PANTHER" id="PTHR38926:SF2">
    <property type="entry name" value="F-BOX_LRR-REPEAT PROTEIN 21-RELATED"/>
    <property type="match status" value="1"/>
</dbReference>